<feature type="compositionally biased region" description="Low complexity" evidence="1">
    <location>
        <begin position="120"/>
        <end position="130"/>
    </location>
</feature>
<proteinExistence type="predicted"/>
<dbReference type="AlphaFoldDB" id="A0A8T3ACF0"/>
<evidence type="ECO:0008006" key="4">
    <source>
        <dbReference type="Google" id="ProtNLM"/>
    </source>
</evidence>
<dbReference type="PANTHER" id="PTHR11439">
    <property type="entry name" value="GAG-POL-RELATED RETROTRANSPOSON"/>
    <property type="match status" value="1"/>
</dbReference>
<evidence type="ECO:0000313" key="3">
    <source>
        <dbReference type="Proteomes" id="UP000829196"/>
    </source>
</evidence>
<sequence>MQSIVKPTCTKLPPDFSPENSLSDPQLYRKITGSLQYLTLTRPDIAYSVNLLSQHMHQPMPQHIYMLKRLIRYLQGTIDFGIPINKSNLCLTSFSDADGRVIRSQESRPQDIVPSSAILSSPGPSRSRPP</sequence>
<dbReference type="EMBL" id="JAGYWB010000017">
    <property type="protein sequence ID" value="KAI0493731.1"/>
    <property type="molecule type" value="Genomic_DNA"/>
</dbReference>
<comment type="caution">
    <text evidence="2">The sequence shown here is derived from an EMBL/GenBank/DDBJ whole genome shotgun (WGS) entry which is preliminary data.</text>
</comment>
<dbReference type="PANTHER" id="PTHR11439:SF489">
    <property type="entry name" value="RNA-DIRECTED DNA POLYMERASE"/>
    <property type="match status" value="1"/>
</dbReference>
<gene>
    <name evidence="2" type="ORF">KFK09_023855</name>
</gene>
<keyword evidence="3" id="KW-1185">Reference proteome</keyword>
<protein>
    <recommendedName>
        <fullName evidence="4">Mitochondrial protein</fullName>
    </recommendedName>
</protein>
<dbReference type="OrthoDB" id="413760at2759"/>
<evidence type="ECO:0000313" key="2">
    <source>
        <dbReference type="EMBL" id="KAI0493731.1"/>
    </source>
</evidence>
<dbReference type="Proteomes" id="UP000829196">
    <property type="component" value="Unassembled WGS sequence"/>
</dbReference>
<feature type="region of interest" description="Disordered" evidence="1">
    <location>
        <begin position="104"/>
        <end position="130"/>
    </location>
</feature>
<organism evidence="2 3">
    <name type="scientific">Dendrobium nobile</name>
    <name type="common">Orchid</name>
    <dbReference type="NCBI Taxonomy" id="94219"/>
    <lineage>
        <taxon>Eukaryota</taxon>
        <taxon>Viridiplantae</taxon>
        <taxon>Streptophyta</taxon>
        <taxon>Embryophyta</taxon>
        <taxon>Tracheophyta</taxon>
        <taxon>Spermatophyta</taxon>
        <taxon>Magnoliopsida</taxon>
        <taxon>Liliopsida</taxon>
        <taxon>Asparagales</taxon>
        <taxon>Orchidaceae</taxon>
        <taxon>Epidendroideae</taxon>
        <taxon>Malaxideae</taxon>
        <taxon>Dendrobiinae</taxon>
        <taxon>Dendrobium</taxon>
    </lineage>
</organism>
<accession>A0A8T3ACF0</accession>
<name>A0A8T3ACF0_DENNO</name>
<reference evidence="2" key="1">
    <citation type="journal article" date="2022" name="Front. Genet.">
        <title>Chromosome-Scale Assembly of the Dendrobium nobile Genome Provides Insights Into the Molecular Mechanism of the Biosynthesis of the Medicinal Active Ingredient of Dendrobium.</title>
        <authorList>
            <person name="Xu Q."/>
            <person name="Niu S.-C."/>
            <person name="Li K.-L."/>
            <person name="Zheng P.-J."/>
            <person name="Zhang X.-J."/>
            <person name="Jia Y."/>
            <person name="Liu Y."/>
            <person name="Niu Y.-X."/>
            <person name="Yu L.-H."/>
            <person name="Chen D.-F."/>
            <person name="Zhang G.-Q."/>
        </authorList>
    </citation>
    <scope>NUCLEOTIDE SEQUENCE</scope>
    <source>
        <tissue evidence="2">Leaf</tissue>
    </source>
</reference>
<evidence type="ECO:0000256" key="1">
    <source>
        <dbReference type="SAM" id="MobiDB-lite"/>
    </source>
</evidence>